<name>A0A8J2NWB4_9HEXA</name>
<dbReference type="EMBL" id="CAJVCH010041713">
    <property type="protein sequence ID" value="CAG7716850.1"/>
    <property type="molecule type" value="Genomic_DNA"/>
</dbReference>
<feature type="non-terminal residue" evidence="2">
    <location>
        <position position="1"/>
    </location>
</feature>
<protein>
    <submittedName>
        <fullName evidence="2">Uncharacterized protein</fullName>
    </submittedName>
</protein>
<dbReference type="Proteomes" id="UP000708208">
    <property type="component" value="Unassembled WGS sequence"/>
</dbReference>
<dbReference type="AlphaFoldDB" id="A0A8J2NWB4"/>
<sequence length="67" mass="7450">IGNCGSLLGSLSLAVLILEEVALEGRGPKFDRYSVWVMVWIDRVIYDSIVESFGELIVLVKLRVSKP</sequence>
<feature type="signal peptide" evidence="1">
    <location>
        <begin position="1"/>
        <end position="22"/>
    </location>
</feature>
<evidence type="ECO:0000313" key="2">
    <source>
        <dbReference type="EMBL" id="CAG7716850.1"/>
    </source>
</evidence>
<keyword evidence="3" id="KW-1185">Reference proteome</keyword>
<evidence type="ECO:0000256" key="1">
    <source>
        <dbReference type="SAM" id="SignalP"/>
    </source>
</evidence>
<evidence type="ECO:0000313" key="3">
    <source>
        <dbReference type="Proteomes" id="UP000708208"/>
    </source>
</evidence>
<comment type="caution">
    <text evidence="2">The sequence shown here is derived from an EMBL/GenBank/DDBJ whole genome shotgun (WGS) entry which is preliminary data.</text>
</comment>
<gene>
    <name evidence="2" type="ORF">AFUS01_LOCUS6337</name>
</gene>
<reference evidence="2" key="1">
    <citation type="submission" date="2021-06" db="EMBL/GenBank/DDBJ databases">
        <authorList>
            <person name="Hodson N. C."/>
            <person name="Mongue J. A."/>
            <person name="Jaron S. K."/>
        </authorList>
    </citation>
    <scope>NUCLEOTIDE SEQUENCE</scope>
</reference>
<organism evidence="2 3">
    <name type="scientific">Allacma fusca</name>
    <dbReference type="NCBI Taxonomy" id="39272"/>
    <lineage>
        <taxon>Eukaryota</taxon>
        <taxon>Metazoa</taxon>
        <taxon>Ecdysozoa</taxon>
        <taxon>Arthropoda</taxon>
        <taxon>Hexapoda</taxon>
        <taxon>Collembola</taxon>
        <taxon>Symphypleona</taxon>
        <taxon>Sminthuridae</taxon>
        <taxon>Allacma</taxon>
    </lineage>
</organism>
<proteinExistence type="predicted"/>
<feature type="chain" id="PRO_5035211441" evidence="1">
    <location>
        <begin position="23"/>
        <end position="67"/>
    </location>
</feature>
<keyword evidence="1" id="KW-0732">Signal</keyword>
<accession>A0A8J2NWB4</accession>